<dbReference type="Proteomes" id="UP000014760">
    <property type="component" value="Unassembled WGS sequence"/>
</dbReference>
<evidence type="ECO:0000256" key="3">
    <source>
        <dbReference type="ARBA" id="ARBA00022989"/>
    </source>
</evidence>
<dbReference type="GO" id="GO:0016020">
    <property type="term" value="C:membrane"/>
    <property type="evidence" value="ECO:0007669"/>
    <property type="project" value="UniProtKB-SubCell"/>
</dbReference>
<protein>
    <recommendedName>
        <fullName evidence="6">G-protein coupled receptors family 1 profile domain-containing protein</fullName>
    </recommendedName>
</protein>
<evidence type="ECO:0000256" key="4">
    <source>
        <dbReference type="ARBA" id="ARBA00023136"/>
    </source>
</evidence>
<feature type="domain" description="G-protein coupled receptors family 1 profile" evidence="6">
    <location>
        <begin position="53"/>
        <end position="318"/>
    </location>
</feature>
<dbReference type="GO" id="GO:0004930">
    <property type="term" value="F:G protein-coupled receptor activity"/>
    <property type="evidence" value="ECO:0007669"/>
    <property type="project" value="InterPro"/>
</dbReference>
<feature type="transmembrane region" description="Helical" evidence="5">
    <location>
        <begin position="158"/>
        <end position="175"/>
    </location>
</feature>
<evidence type="ECO:0000256" key="5">
    <source>
        <dbReference type="SAM" id="Phobius"/>
    </source>
</evidence>
<dbReference type="Gene3D" id="1.20.1070.10">
    <property type="entry name" value="Rhodopsin 7-helix transmembrane proteins"/>
    <property type="match status" value="1"/>
</dbReference>
<sequence length="361" mass="40458">MTEEPSTPWPEIVSANIRHNSKSSSVDLDTCTWYNITIRVIFGGFLVCFGMIGNGLTMVIMGKERHKSSTIRMLFYLAIVDSFILIVYGTMAIPIPVLSLLGMGRVAHNMQTVSISTLAYVGQMLNQMSIFFTTIVTWQRYVSVCIPLKAKKYTSTRVTNAMTIASVVFSIAFYLPNFFQSELVTSNGTISTVTVDFAQSSSYQMFYSVVLQYLLSYILPMIALGSMGFSLVKSLRQAKVMNVNFTKTARVREELTLSIIIVVIIFGFCQSIGPSRRILMWIFVPYPRAVRCGGPLFFFGPWVLISLIINSTVNFIIYILCARAFRRKVQRLLCGINEVGPEIPSSQMTALDRSRVLTSVI</sequence>
<evidence type="ECO:0000313" key="7">
    <source>
        <dbReference type="EMBL" id="ELU03391.1"/>
    </source>
</evidence>
<name>R7UBA5_CAPTE</name>
<dbReference type="PRINTS" id="PR00237">
    <property type="entry name" value="GPCRRHODOPSN"/>
</dbReference>
<dbReference type="OrthoDB" id="10011262at2759"/>
<evidence type="ECO:0000313" key="8">
    <source>
        <dbReference type="EnsemblMetazoa" id="CapteP188940"/>
    </source>
</evidence>
<comment type="subcellular location">
    <subcellularLocation>
        <location evidence="1">Membrane</location>
    </subcellularLocation>
</comment>
<dbReference type="EMBL" id="AMQN01008461">
    <property type="status" value="NOT_ANNOTATED_CDS"/>
    <property type="molecule type" value="Genomic_DNA"/>
</dbReference>
<evidence type="ECO:0000256" key="2">
    <source>
        <dbReference type="ARBA" id="ARBA00022692"/>
    </source>
</evidence>
<keyword evidence="2 5" id="KW-0812">Transmembrane</keyword>
<dbReference type="EMBL" id="KB303198">
    <property type="protein sequence ID" value="ELU03391.1"/>
    <property type="molecule type" value="Genomic_DNA"/>
</dbReference>
<dbReference type="SUPFAM" id="SSF81321">
    <property type="entry name" value="Family A G protein-coupled receptor-like"/>
    <property type="match status" value="1"/>
</dbReference>
<dbReference type="OMA" id="WNSTTHY"/>
<reference evidence="7 9" key="2">
    <citation type="journal article" date="2013" name="Nature">
        <title>Insights into bilaterian evolution from three spiralian genomes.</title>
        <authorList>
            <person name="Simakov O."/>
            <person name="Marletaz F."/>
            <person name="Cho S.J."/>
            <person name="Edsinger-Gonzales E."/>
            <person name="Havlak P."/>
            <person name="Hellsten U."/>
            <person name="Kuo D.H."/>
            <person name="Larsson T."/>
            <person name="Lv J."/>
            <person name="Arendt D."/>
            <person name="Savage R."/>
            <person name="Osoegawa K."/>
            <person name="de Jong P."/>
            <person name="Grimwood J."/>
            <person name="Chapman J.A."/>
            <person name="Shapiro H."/>
            <person name="Aerts A."/>
            <person name="Otillar R.P."/>
            <person name="Terry A.Y."/>
            <person name="Boore J.L."/>
            <person name="Grigoriev I.V."/>
            <person name="Lindberg D.R."/>
            <person name="Seaver E.C."/>
            <person name="Weisblat D.A."/>
            <person name="Putnam N.H."/>
            <person name="Rokhsar D.S."/>
        </authorList>
    </citation>
    <scope>NUCLEOTIDE SEQUENCE</scope>
    <source>
        <strain evidence="7 9">I ESC-2004</strain>
    </source>
</reference>
<dbReference type="PROSITE" id="PS50262">
    <property type="entry name" value="G_PROTEIN_RECEP_F1_2"/>
    <property type="match status" value="1"/>
</dbReference>
<evidence type="ECO:0000313" key="9">
    <source>
        <dbReference type="Proteomes" id="UP000014760"/>
    </source>
</evidence>
<dbReference type="InterPro" id="IPR052954">
    <property type="entry name" value="GPCR-Ligand_Int"/>
</dbReference>
<dbReference type="PANTHER" id="PTHR46641:SF2">
    <property type="entry name" value="FMRFAMIDE RECEPTOR"/>
    <property type="match status" value="1"/>
</dbReference>
<dbReference type="InterPro" id="IPR000276">
    <property type="entry name" value="GPCR_Rhodpsn"/>
</dbReference>
<organism evidence="7">
    <name type="scientific">Capitella teleta</name>
    <name type="common">Polychaete worm</name>
    <dbReference type="NCBI Taxonomy" id="283909"/>
    <lineage>
        <taxon>Eukaryota</taxon>
        <taxon>Metazoa</taxon>
        <taxon>Spiralia</taxon>
        <taxon>Lophotrochozoa</taxon>
        <taxon>Annelida</taxon>
        <taxon>Polychaeta</taxon>
        <taxon>Sedentaria</taxon>
        <taxon>Scolecida</taxon>
        <taxon>Capitellidae</taxon>
        <taxon>Capitella</taxon>
    </lineage>
</organism>
<feature type="transmembrane region" description="Helical" evidence="5">
    <location>
        <begin position="293"/>
        <end position="321"/>
    </location>
</feature>
<gene>
    <name evidence="7" type="ORF">CAPTEDRAFT_188940</name>
</gene>
<dbReference type="PANTHER" id="PTHR46641">
    <property type="entry name" value="FMRFAMIDE RECEPTOR-RELATED"/>
    <property type="match status" value="1"/>
</dbReference>
<dbReference type="Pfam" id="PF00001">
    <property type="entry name" value="7tm_1"/>
    <property type="match status" value="1"/>
</dbReference>
<feature type="transmembrane region" description="Helical" evidence="5">
    <location>
        <begin position="36"/>
        <end position="61"/>
    </location>
</feature>
<evidence type="ECO:0000256" key="1">
    <source>
        <dbReference type="ARBA" id="ARBA00004370"/>
    </source>
</evidence>
<dbReference type="EnsemblMetazoa" id="CapteT188940">
    <property type="protein sequence ID" value="CapteP188940"/>
    <property type="gene ID" value="CapteG188940"/>
</dbReference>
<keyword evidence="9" id="KW-1185">Reference proteome</keyword>
<feature type="transmembrane region" description="Helical" evidence="5">
    <location>
        <begin position="210"/>
        <end position="232"/>
    </location>
</feature>
<keyword evidence="4 5" id="KW-0472">Membrane</keyword>
<evidence type="ECO:0000259" key="6">
    <source>
        <dbReference type="PROSITE" id="PS50262"/>
    </source>
</evidence>
<feature type="transmembrane region" description="Helical" evidence="5">
    <location>
        <begin position="255"/>
        <end position="273"/>
    </location>
</feature>
<keyword evidence="3 5" id="KW-1133">Transmembrane helix</keyword>
<dbReference type="HOGENOM" id="CLU_009579_24_7_1"/>
<reference evidence="8" key="3">
    <citation type="submission" date="2015-06" db="UniProtKB">
        <authorList>
            <consortium name="EnsemblMetazoa"/>
        </authorList>
    </citation>
    <scope>IDENTIFICATION</scope>
</reference>
<proteinExistence type="predicted"/>
<feature type="transmembrane region" description="Helical" evidence="5">
    <location>
        <begin position="73"/>
        <end position="97"/>
    </location>
</feature>
<dbReference type="AlphaFoldDB" id="R7UBA5"/>
<dbReference type="InterPro" id="IPR017452">
    <property type="entry name" value="GPCR_Rhodpsn_7TM"/>
</dbReference>
<accession>R7UBA5</accession>
<reference evidence="9" key="1">
    <citation type="submission" date="2012-12" db="EMBL/GenBank/DDBJ databases">
        <authorList>
            <person name="Hellsten U."/>
            <person name="Grimwood J."/>
            <person name="Chapman J.A."/>
            <person name="Shapiro H."/>
            <person name="Aerts A."/>
            <person name="Otillar R.P."/>
            <person name="Terry A.Y."/>
            <person name="Boore J.L."/>
            <person name="Simakov O."/>
            <person name="Marletaz F."/>
            <person name="Cho S.-J."/>
            <person name="Edsinger-Gonzales E."/>
            <person name="Havlak P."/>
            <person name="Kuo D.-H."/>
            <person name="Larsson T."/>
            <person name="Lv J."/>
            <person name="Arendt D."/>
            <person name="Savage R."/>
            <person name="Osoegawa K."/>
            <person name="de Jong P."/>
            <person name="Lindberg D.R."/>
            <person name="Seaver E.C."/>
            <person name="Weisblat D.A."/>
            <person name="Putnam N.H."/>
            <person name="Grigoriev I.V."/>
            <person name="Rokhsar D.S."/>
        </authorList>
    </citation>
    <scope>NUCLEOTIDE SEQUENCE</scope>
    <source>
        <strain evidence="9">I ESC-2004</strain>
    </source>
</reference>
<feature type="transmembrane region" description="Helical" evidence="5">
    <location>
        <begin position="117"/>
        <end position="138"/>
    </location>
</feature>